<dbReference type="EMBL" id="CAJOAY010012756">
    <property type="protein sequence ID" value="CAF4256201.1"/>
    <property type="molecule type" value="Genomic_DNA"/>
</dbReference>
<name>A0A820EZT9_9BILA</name>
<sequence length="29" mass="3189">DVSPMLSKASLAKSVKLFQARFAFGVIYN</sequence>
<protein>
    <submittedName>
        <fullName evidence="1">Uncharacterized protein</fullName>
    </submittedName>
</protein>
<comment type="caution">
    <text evidence="1">The sequence shown here is derived from an EMBL/GenBank/DDBJ whole genome shotgun (WGS) entry which is preliminary data.</text>
</comment>
<proteinExistence type="predicted"/>
<gene>
    <name evidence="1" type="ORF">OKA104_LOCUS43870</name>
</gene>
<accession>A0A820EZT9</accession>
<dbReference type="AlphaFoldDB" id="A0A820EZT9"/>
<reference evidence="1" key="1">
    <citation type="submission" date="2021-02" db="EMBL/GenBank/DDBJ databases">
        <authorList>
            <person name="Nowell W R."/>
        </authorList>
    </citation>
    <scope>NUCLEOTIDE SEQUENCE</scope>
</reference>
<organism evidence="1 2">
    <name type="scientific">Adineta steineri</name>
    <dbReference type="NCBI Taxonomy" id="433720"/>
    <lineage>
        <taxon>Eukaryota</taxon>
        <taxon>Metazoa</taxon>
        <taxon>Spiralia</taxon>
        <taxon>Gnathifera</taxon>
        <taxon>Rotifera</taxon>
        <taxon>Eurotatoria</taxon>
        <taxon>Bdelloidea</taxon>
        <taxon>Adinetida</taxon>
        <taxon>Adinetidae</taxon>
        <taxon>Adineta</taxon>
    </lineage>
</organism>
<feature type="non-terminal residue" evidence="1">
    <location>
        <position position="1"/>
    </location>
</feature>
<evidence type="ECO:0000313" key="2">
    <source>
        <dbReference type="Proteomes" id="UP000663881"/>
    </source>
</evidence>
<evidence type="ECO:0000313" key="1">
    <source>
        <dbReference type="EMBL" id="CAF4256201.1"/>
    </source>
</evidence>
<dbReference type="Proteomes" id="UP000663881">
    <property type="component" value="Unassembled WGS sequence"/>
</dbReference>